<dbReference type="GO" id="GO:0003700">
    <property type="term" value="F:DNA-binding transcription factor activity"/>
    <property type="evidence" value="ECO:0007669"/>
    <property type="project" value="InterPro"/>
</dbReference>
<accession>A0A6I9RSS3</accession>
<gene>
    <name evidence="8" type="primary">LOC105052410</name>
</gene>
<dbReference type="OrthoDB" id="770297at2759"/>
<keyword evidence="5" id="KW-0539">Nucleus</keyword>
<keyword evidence="7" id="KW-1185">Reference proteome</keyword>
<dbReference type="RefSeq" id="XP_010931510.1">
    <property type="nucleotide sequence ID" value="XM_010933208.3"/>
</dbReference>
<proteinExistence type="predicted"/>
<dbReference type="GO" id="GO:0043565">
    <property type="term" value="F:sequence-specific DNA binding"/>
    <property type="evidence" value="ECO:0007669"/>
    <property type="project" value="InterPro"/>
</dbReference>
<dbReference type="PROSITE" id="PS50811">
    <property type="entry name" value="WRKY"/>
    <property type="match status" value="1"/>
</dbReference>
<organism evidence="7 8">
    <name type="scientific">Elaeis guineensis var. tenera</name>
    <name type="common">Oil palm</name>
    <dbReference type="NCBI Taxonomy" id="51953"/>
    <lineage>
        <taxon>Eukaryota</taxon>
        <taxon>Viridiplantae</taxon>
        <taxon>Streptophyta</taxon>
        <taxon>Embryophyta</taxon>
        <taxon>Tracheophyta</taxon>
        <taxon>Spermatophyta</taxon>
        <taxon>Magnoliopsida</taxon>
        <taxon>Liliopsida</taxon>
        <taxon>Arecaceae</taxon>
        <taxon>Arecoideae</taxon>
        <taxon>Cocoseae</taxon>
        <taxon>Elaeidinae</taxon>
        <taxon>Elaeis</taxon>
    </lineage>
</organism>
<evidence type="ECO:0000256" key="5">
    <source>
        <dbReference type="ARBA" id="ARBA00023242"/>
    </source>
</evidence>
<comment type="subcellular location">
    <subcellularLocation>
        <location evidence="1">Nucleus</location>
    </subcellularLocation>
</comment>
<sequence>MALSILKRSKTEVGHQDLVATRSGIGSGDAAALGGDQRGQGKRRDRHTWTIVTSIPYDDGHQWRKYGEKMISSSKFPRCYYRCTYKAEQGCQATKQVQQKDFGDPPSFLVTYTNKHTCSSTFMAPHFVVDPCQSEPFSLCFDSSAGGIINEQPAFLTSLPTIIQDCDGRMPNWQHDTSSSSNQHMSLNVASQAYMETAGTILSSFDDICSNACPMWISHRSDVDYMMMEPMELIEFDGKELIF</sequence>
<evidence type="ECO:0000256" key="4">
    <source>
        <dbReference type="ARBA" id="ARBA00023163"/>
    </source>
</evidence>
<keyword evidence="2" id="KW-0805">Transcription regulation</keyword>
<dbReference type="InterPro" id="IPR036576">
    <property type="entry name" value="WRKY_dom_sf"/>
</dbReference>
<dbReference type="InterPro" id="IPR003657">
    <property type="entry name" value="WRKY_dom"/>
</dbReference>
<dbReference type="KEGG" id="egu:105052410"/>
<keyword evidence="4" id="KW-0804">Transcription</keyword>
<dbReference type="Proteomes" id="UP000504607">
    <property type="component" value="Chromosome 10"/>
</dbReference>
<evidence type="ECO:0000313" key="8">
    <source>
        <dbReference type="RefSeq" id="XP_010931510.1"/>
    </source>
</evidence>
<dbReference type="GeneID" id="105052410"/>
<dbReference type="InterPro" id="IPR044810">
    <property type="entry name" value="WRKY_plant"/>
</dbReference>
<dbReference type="Pfam" id="PF03106">
    <property type="entry name" value="WRKY"/>
    <property type="match status" value="1"/>
</dbReference>
<name>A0A6I9RSS3_ELAGV</name>
<reference evidence="8" key="1">
    <citation type="submission" date="2025-08" db="UniProtKB">
        <authorList>
            <consortium name="RefSeq"/>
        </authorList>
    </citation>
    <scope>IDENTIFICATION</scope>
</reference>
<protein>
    <submittedName>
        <fullName evidence="8">Probable WRKY transcription factor 14</fullName>
    </submittedName>
</protein>
<evidence type="ECO:0000259" key="6">
    <source>
        <dbReference type="PROSITE" id="PS50811"/>
    </source>
</evidence>
<evidence type="ECO:0000256" key="3">
    <source>
        <dbReference type="ARBA" id="ARBA00023125"/>
    </source>
</evidence>
<dbReference type="InParanoid" id="A0A6I9RSS3"/>
<dbReference type="SUPFAM" id="SSF118290">
    <property type="entry name" value="WRKY DNA-binding domain"/>
    <property type="match status" value="1"/>
</dbReference>
<dbReference type="PANTHER" id="PTHR31282">
    <property type="entry name" value="WRKY TRANSCRIPTION FACTOR 21-RELATED"/>
    <property type="match status" value="1"/>
</dbReference>
<evidence type="ECO:0000256" key="1">
    <source>
        <dbReference type="ARBA" id="ARBA00004123"/>
    </source>
</evidence>
<feature type="domain" description="WRKY" evidence="6">
    <location>
        <begin position="58"/>
        <end position="121"/>
    </location>
</feature>
<dbReference type="GO" id="GO:0005634">
    <property type="term" value="C:nucleus"/>
    <property type="evidence" value="ECO:0007669"/>
    <property type="project" value="UniProtKB-SubCell"/>
</dbReference>
<dbReference type="SMART" id="SM00774">
    <property type="entry name" value="WRKY"/>
    <property type="match status" value="1"/>
</dbReference>
<evidence type="ECO:0000256" key="2">
    <source>
        <dbReference type="ARBA" id="ARBA00023015"/>
    </source>
</evidence>
<dbReference type="AlphaFoldDB" id="A0A6I9RSS3"/>
<keyword evidence="3" id="KW-0238">DNA-binding</keyword>
<dbReference type="Gene3D" id="2.20.25.80">
    <property type="entry name" value="WRKY domain"/>
    <property type="match status" value="1"/>
</dbReference>
<evidence type="ECO:0000313" key="7">
    <source>
        <dbReference type="Proteomes" id="UP000504607"/>
    </source>
</evidence>